<evidence type="ECO:0000256" key="6">
    <source>
        <dbReference type="HAMAP-Rule" id="MF_01161"/>
    </source>
</evidence>
<feature type="binding site" evidence="6">
    <location>
        <begin position="18"/>
        <end position="23"/>
    </location>
    <ligand>
        <name>ATP</name>
        <dbReference type="ChEBI" id="CHEBI:30616"/>
    </ligand>
</feature>
<dbReference type="Gene3D" id="3.40.50.620">
    <property type="entry name" value="HUPs"/>
    <property type="match status" value="1"/>
</dbReference>
<dbReference type="PANTHER" id="PTHR43033">
    <property type="entry name" value="TRNA(ILE)-LYSIDINE SYNTHASE-RELATED"/>
    <property type="match status" value="1"/>
</dbReference>
<proteinExistence type="inferred from homology"/>
<comment type="subcellular location">
    <subcellularLocation>
        <location evidence="6">Cytoplasm</location>
    </subcellularLocation>
</comment>
<evidence type="ECO:0000313" key="9">
    <source>
        <dbReference type="Proteomes" id="UP000184514"/>
    </source>
</evidence>
<dbReference type="Pfam" id="PF01171">
    <property type="entry name" value="ATP_bind_3"/>
    <property type="match status" value="1"/>
</dbReference>
<dbReference type="InterPro" id="IPR011063">
    <property type="entry name" value="TilS/TtcA_N"/>
</dbReference>
<keyword evidence="6" id="KW-0963">Cytoplasm</keyword>
<comment type="similarity">
    <text evidence="6">Belongs to the tRNA(Ile)-lysidine synthase family.</text>
</comment>
<keyword evidence="1 6" id="KW-0436">Ligase</keyword>
<dbReference type="OrthoDB" id="9807403at2"/>
<sequence>MLNEPLLSGYRPLGVAVSGGSDSTALLILCAQLSGTDALRAVTVDHGLRVDAQAEARQVAQLCARLKIPHDILKLDLNDGSDLQARARTERYVALSDWALQKGVDAVALGHTKDDVAEGFLMRLARGSGVDGLAAMPEMFERNGVRFVRPLLGTLRHDLQTYLHEHGLTWSEDPSNQDPRFTRVKMRQAQPHLDDLGLTTQRLSQTADWMRAASDVLETAADRWIEQNAWADHGDAVFNFNALQIAPLETAARVLSRALCNISGNLYRPRFSALSDLRSSLTAQTLHGCLAYHHGETLRLTREPNAIKAKEMRWLIKGPVCASHVIKPLGEAGLRHIPNWRDTALLPRRSLLGTPAIWLGETLVAAPIARPDPNWSASTANPLHLSK</sequence>
<dbReference type="EC" id="6.3.4.19" evidence="6"/>
<dbReference type="GO" id="GO:0005524">
    <property type="term" value="F:ATP binding"/>
    <property type="evidence" value="ECO:0007669"/>
    <property type="project" value="UniProtKB-UniRule"/>
</dbReference>
<dbReference type="NCBIfam" id="TIGR02432">
    <property type="entry name" value="lysidine_TilS_N"/>
    <property type="match status" value="1"/>
</dbReference>
<evidence type="ECO:0000256" key="1">
    <source>
        <dbReference type="ARBA" id="ARBA00022598"/>
    </source>
</evidence>
<evidence type="ECO:0000256" key="5">
    <source>
        <dbReference type="ARBA" id="ARBA00048539"/>
    </source>
</evidence>
<dbReference type="AlphaFoldDB" id="A0A1L9NU17"/>
<evidence type="ECO:0000256" key="2">
    <source>
        <dbReference type="ARBA" id="ARBA00022694"/>
    </source>
</evidence>
<keyword evidence="3 6" id="KW-0547">Nucleotide-binding</keyword>
<comment type="domain">
    <text evidence="6">The N-terminal region contains the highly conserved SGGXDS motif, predicted to be a P-loop motif involved in ATP binding.</text>
</comment>
<comment type="catalytic activity">
    <reaction evidence="5 6">
        <text>cytidine(34) in tRNA(Ile2) + L-lysine + ATP = lysidine(34) in tRNA(Ile2) + AMP + diphosphate + H(+)</text>
        <dbReference type="Rhea" id="RHEA:43744"/>
        <dbReference type="Rhea" id="RHEA-COMP:10625"/>
        <dbReference type="Rhea" id="RHEA-COMP:10670"/>
        <dbReference type="ChEBI" id="CHEBI:15378"/>
        <dbReference type="ChEBI" id="CHEBI:30616"/>
        <dbReference type="ChEBI" id="CHEBI:32551"/>
        <dbReference type="ChEBI" id="CHEBI:33019"/>
        <dbReference type="ChEBI" id="CHEBI:82748"/>
        <dbReference type="ChEBI" id="CHEBI:83665"/>
        <dbReference type="ChEBI" id="CHEBI:456215"/>
        <dbReference type="EC" id="6.3.4.19"/>
    </reaction>
</comment>
<dbReference type="STRING" id="696762.PFRI_30500"/>
<dbReference type="GO" id="GO:0032267">
    <property type="term" value="F:tRNA(Ile)-lysidine synthase activity"/>
    <property type="evidence" value="ECO:0007669"/>
    <property type="project" value="UniProtKB-EC"/>
</dbReference>
<comment type="caution">
    <text evidence="8">The sequence shown here is derived from an EMBL/GenBank/DDBJ whole genome shotgun (WGS) entry which is preliminary data.</text>
</comment>
<keyword evidence="4 6" id="KW-0067">ATP-binding</keyword>
<dbReference type="HAMAP" id="MF_01161">
    <property type="entry name" value="tRNA_Ile_lys_synt"/>
    <property type="match status" value="1"/>
</dbReference>
<dbReference type="SUPFAM" id="SSF52402">
    <property type="entry name" value="Adenine nucleotide alpha hydrolases-like"/>
    <property type="match status" value="1"/>
</dbReference>
<accession>A0A1L9NU17</accession>
<dbReference type="InterPro" id="IPR012094">
    <property type="entry name" value="tRNA_Ile_lys_synt"/>
</dbReference>
<name>A0A1L9NU17_9RHOB</name>
<dbReference type="GO" id="GO:0005737">
    <property type="term" value="C:cytoplasm"/>
    <property type="evidence" value="ECO:0007669"/>
    <property type="project" value="UniProtKB-SubCell"/>
</dbReference>
<dbReference type="PANTHER" id="PTHR43033:SF1">
    <property type="entry name" value="TRNA(ILE)-LYSIDINE SYNTHASE-RELATED"/>
    <property type="match status" value="1"/>
</dbReference>
<evidence type="ECO:0000256" key="3">
    <source>
        <dbReference type="ARBA" id="ARBA00022741"/>
    </source>
</evidence>
<keyword evidence="9" id="KW-1185">Reference proteome</keyword>
<dbReference type="GO" id="GO:0006400">
    <property type="term" value="P:tRNA modification"/>
    <property type="evidence" value="ECO:0007669"/>
    <property type="project" value="UniProtKB-UniRule"/>
</dbReference>
<organism evidence="8 9">
    <name type="scientific">Planktotalea frisia</name>
    <dbReference type="NCBI Taxonomy" id="696762"/>
    <lineage>
        <taxon>Bacteria</taxon>
        <taxon>Pseudomonadati</taxon>
        <taxon>Pseudomonadota</taxon>
        <taxon>Alphaproteobacteria</taxon>
        <taxon>Rhodobacterales</taxon>
        <taxon>Paracoccaceae</taxon>
        <taxon>Planktotalea</taxon>
    </lineage>
</organism>
<dbReference type="Proteomes" id="UP000184514">
    <property type="component" value="Unassembled WGS sequence"/>
</dbReference>
<reference evidence="8 9" key="1">
    <citation type="submission" date="2016-10" db="EMBL/GenBank/DDBJ databases">
        <title>Genome sequence of Planktotalea frisia SH6-1.</title>
        <authorList>
            <person name="Poehlein A."/>
            <person name="Bakenhus I."/>
            <person name="Voget S."/>
            <person name="Brinkhoff T."/>
            <person name="Simon M."/>
        </authorList>
    </citation>
    <scope>NUCLEOTIDE SEQUENCE [LARGE SCALE GENOMIC DNA]</scope>
    <source>
        <strain evidence="8 9">SH6-1</strain>
    </source>
</reference>
<comment type="function">
    <text evidence="6">Ligates lysine onto the cytidine present at position 34 of the AUA codon-specific tRNA(Ile) that contains the anticodon CAU, in an ATP-dependent manner. Cytidine is converted to lysidine, thus changing the amino acid specificity of the tRNA from methionine to isoleucine.</text>
</comment>
<dbReference type="InterPro" id="IPR014729">
    <property type="entry name" value="Rossmann-like_a/b/a_fold"/>
</dbReference>
<feature type="domain" description="tRNA(Ile)-lysidine/2-thiocytidine synthase N-terminal" evidence="7">
    <location>
        <begin position="14"/>
        <end position="188"/>
    </location>
</feature>
<protein>
    <recommendedName>
        <fullName evidence="6">tRNA(Ile)-lysidine synthase</fullName>
        <ecNumber evidence="6">6.3.4.19</ecNumber>
    </recommendedName>
    <alternativeName>
        <fullName evidence="6">tRNA(Ile)-2-lysyl-cytidine synthase</fullName>
    </alternativeName>
    <alternativeName>
        <fullName evidence="6">tRNA(Ile)-lysidine synthetase</fullName>
    </alternativeName>
</protein>
<evidence type="ECO:0000259" key="7">
    <source>
        <dbReference type="Pfam" id="PF01171"/>
    </source>
</evidence>
<evidence type="ECO:0000313" key="8">
    <source>
        <dbReference type="EMBL" id="OJI92731.1"/>
    </source>
</evidence>
<dbReference type="RefSeq" id="WP_072631567.1">
    <property type="nucleotide sequence ID" value="NZ_MLCB01000170.1"/>
</dbReference>
<gene>
    <name evidence="6 8" type="primary">tilS</name>
    <name evidence="8" type="ORF">PFRI_30500</name>
</gene>
<keyword evidence="2 6" id="KW-0819">tRNA processing</keyword>
<dbReference type="InterPro" id="IPR012795">
    <property type="entry name" value="tRNA_Ile_lys_synt_N"/>
</dbReference>
<evidence type="ECO:0000256" key="4">
    <source>
        <dbReference type="ARBA" id="ARBA00022840"/>
    </source>
</evidence>
<dbReference type="EMBL" id="MLCB01000170">
    <property type="protein sequence ID" value="OJI92731.1"/>
    <property type="molecule type" value="Genomic_DNA"/>
</dbReference>
<dbReference type="CDD" id="cd01992">
    <property type="entry name" value="TilS_N"/>
    <property type="match status" value="1"/>
</dbReference>